<dbReference type="Proteomes" id="UP001589667">
    <property type="component" value="Unassembled WGS sequence"/>
</dbReference>
<dbReference type="InterPro" id="IPR002035">
    <property type="entry name" value="VWF_A"/>
</dbReference>
<feature type="domain" description="VWFA" evidence="1">
    <location>
        <begin position="377"/>
        <end position="569"/>
    </location>
</feature>
<evidence type="ECO:0000313" key="2">
    <source>
        <dbReference type="EMBL" id="MFB9642224.1"/>
    </source>
</evidence>
<evidence type="ECO:0000313" key="3">
    <source>
        <dbReference type="Proteomes" id="UP001589667"/>
    </source>
</evidence>
<dbReference type="RefSeq" id="WP_376863273.1">
    <property type="nucleotide sequence ID" value="NZ_JBHMBL010000001.1"/>
</dbReference>
<dbReference type="Pfam" id="PF00092">
    <property type="entry name" value="VWA"/>
    <property type="match status" value="1"/>
</dbReference>
<dbReference type="SUPFAM" id="SSF53300">
    <property type="entry name" value="vWA-like"/>
    <property type="match status" value="1"/>
</dbReference>
<organism evidence="2 3">
    <name type="scientific">Agromyces lapidis</name>
    <dbReference type="NCBI Taxonomy" id="279574"/>
    <lineage>
        <taxon>Bacteria</taxon>
        <taxon>Bacillati</taxon>
        <taxon>Actinomycetota</taxon>
        <taxon>Actinomycetes</taxon>
        <taxon>Micrococcales</taxon>
        <taxon>Microbacteriaceae</taxon>
        <taxon>Agromyces</taxon>
    </lineage>
</organism>
<proteinExistence type="predicted"/>
<reference evidence="2 3" key="1">
    <citation type="submission" date="2024-09" db="EMBL/GenBank/DDBJ databases">
        <authorList>
            <person name="Sun Q."/>
            <person name="Mori K."/>
        </authorList>
    </citation>
    <scope>NUCLEOTIDE SEQUENCE [LARGE SCALE GENOMIC DNA]</scope>
    <source>
        <strain evidence="2 3">JCM 14321</strain>
    </source>
</reference>
<dbReference type="EMBL" id="JBHMBL010000001">
    <property type="protein sequence ID" value="MFB9642224.1"/>
    <property type="molecule type" value="Genomic_DNA"/>
</dbReference>
<dbReference type="Pfam" id="PF13531">
    <property type="entry name" value="SBP_bac_11"/>
    <property type="match status" value="1"/>
</dbReference>
<dbReference type="InterPro" id="IPR036465">
    <property type="entry name" value="vWFA_dom_sf"/>
</dbReference>
<gene>
    <name evidence="2" type="ORF">ACFFQV_07980</name>
</gene>
<protein>
    <submittedName>
        <fullName evidence="2">Substrate-binding domain-containing protein</fullName>
    </submittedName>
</protein>
<dbReference type="SMART" id="SM00327">
    <property type="entry name" value="VWA"/>
    <property type="match status" value="1"/>
</dbReference>
<sequence>MSRRSERAADRRRRRRTTIAIAAVSATVALVGVAGVTGVAWASGELERWQNPEIPCTSPAELSVVADPAIAATVKAIAADYDASEKSCSRTEVVAQASVDTAAMLASGNAAELDAWIPDSPVWLVRMSSTARSLGRPVPNFALERSIASSPVVFAAAAERASELGDAAPGWNALMKGEFTALLADPEASSASLSALQAMERRADIGAPRQFQTAMIQLNDTVLPTAADSFAELGSRPAGTFAIASEQQIALHNREAGSSPLVALYPADGTLALNYPFLRSLDETELAKNLPAPDAERAPETAESRALELRARELDGLKLALWGAKDAFAADGFRDGVGSGELEQEGVLAEAVAVDTAAAGAQVAILRTWGVLSLRSRILSVIDVSGSMEEPTVTGLRRIDLLTQATSSTLAQFSGDVDLGLWIFSTERAGDRDWEALAPIERLGDEEQKAKLGTAIASLPGRLGGATGLYDTTLAAVAHVRSTYDTGKVNSVLLLTDGRNEDENGISLDQLLAQLSEMDDPAKPVPVIMVGIGPDTDVKAMRAIAKATGGAAYSAAKPQDLSVVLTDALSQRACRPNC</sequence>
<dbReference type="PROSITE" id="PS50234">
    <property type="entry name" value="VWFA"/>
    <property type="match status" value="1"/>
</dbReference>
<evidence type="ECO:0000259" key="1">
    <source>
        <dbReference type="PROSITE" id="PS50234"/>
    </source>
</evidence>
<dbReference type="Gene3D" id="3.40.50.410">
    <property type="entry name" value="von Willebrand factor, type A domain"/>
    <property type="match status" value="1"/>
</dbReference>
<comment type="caution">
    <text evidence="2">The sequence shown here is derived from an EMBL/GenBank/DDBJ whole genome shotgun (WGS) entry which is preliminary data.</text>
</comment>
<keyword evidence="3" id="KW-1185">Reference proteome</keyword>
<name>A0ABV5SPF4_9MICO</name>
<accession>A0ABV5SPF4</accession>